<keyword evidence="3" id="KW-0732">Signal</keyword>
<evidence type="ECO:0000313" key="5">
    <source>
        <dbReference type="EMBL" id="PPK53202.1"/>
    </source>
</evidence>
<dbReference type="EMBL" id="PTIU01000002">
    <property type="protein sequence ID" value="PPK56039.1"/>
    <property type="molecule type" value="Genomic_DNA"/>
</dbReference>
<dbReference type="SUPFAM" id="SSF53822">
    <property type="entry name" value="Periplasmic binding protein-like I"/>
    <property type="match status" value="1"/>
</dbReference>
<proteinExistence type="inferred from homology"/>
<feature type="domain" description="Periplasmic binding protein" evidence="4">
    <location>
        <begin position="33"/>
        <end position="290"/>
    </location>
</feature>
<dbReference type="Pfam" id="PF13407">
    <property type="entry name" value="Peripla_BP_4"/>
    <property type="match status" value="1"/>
</dbReference>
<dbReference type="InterPro" id="IPR025997">
    <property type="entry name" value="SBP_2_dom"/>
</dbReference>
<dbReference type="AlphaFoldDB" id="A0A2S6G9U1"/>
<dbReference type="PANTHER" id="PTHR46847">
    <property type="entry name" value="D-ALLOSE-BINDING PERIPLASMIC PROTEIN-RELATED"/>
    <property type="match status" value="1"/>
</dbReference>
<dbReference type="Proteomes" id="UP000239648">
    <property type="component" value="Unassembled WGS sequence"/>
</dbReference>
<dbReference type="GO" id="GO:0055085">
    <property type="term" value="P:transmembrane transport"/>
    <property type="evidence" value="ECO:0007669"/>
    <property type="project" value="UniProtKB-ARBA"/>
</dbReference>
<reference evidence="5 8" key="1">
    <citation type="submission" date="2018-02" db="EMBL/GenBank/DDBJ databases">
        <title>Deep subsurface shale carbon reservoir microbial communities from Ohio and West Virginia, USA.</title>
        <authorList>
            <person name="Wrighton K."/>
        </authorList>
    </citation>
    <scope>NUCLEOTIDE SEQUENCE [LARGE SCALE GENOMIC DNA]</scope>
    <source>
        <strain evidence="5 8">UTICA-S1B6</strain>
    </source>
</reference>
<comment type="subcellular location">
    <subcellularLocation>
        <location evidence="1">Cell envelope</location>
    </subcellularLocation>
</comment>
<evidence type="ECO:0000256" key="3">
    <source>
        <dbReference type="ARBA" id="ARBA00022729"/>
    </source>
</evidence>
<dbReference type="InterPro" id="IPR028082">
    <property type="entry name" value="Peripla_BP_I"/>
</dbReference>
<evidence type="ECO:0000256" key="2">
    <source>
        <dbReference type="ARBA" id="ARBA00007639"/>
    </source>
</evidence>
<dbReference type="Gene3D" id="3.40.50.2300">
    <property type="match status" value="2"/>
</dbReference>
<organism evidence="6 7">
    <name type="scientific">Marinobacter persicus</name>
    <dbReference type="NCBI Taxonomy" id="930118"/>
    <lineage>
        <taxon>Bacteria</taxon>
        <taxon>Pseudomonadati</taxon>
        <taxon>Pseudomonadota</taxon>
        <taxon>Gammaproteobacteria</taxon>
        <taxon>Pseudomonadales</taxon>
        <taxon>Marinobacteraceae</taxon>
        <taxon>Marinobacter</taxon>
    </lineage>
</organism>
<sequence length="326" mass="36156">MKAIRASRFSFVFPLFVVLLFVSKVHGAEKHLAYLVPDARIPFWNIMADGIRHEAAELDYRISVYSAENQAKKELEFTARAIREEVDGIILSPTNSSAAVTVLKLAEQAGIPMVISDIGADSDNYVSYIQSNNYQGAYDLGEMLALKMEDKGWSNGTVGIIAIPQKRDNGKARTRGFLNALEEQGIGSAGIFQQSDFSYRETYDFTRKLIARHADLRAIWLQGSNRYQAALDAMADAGKADQLLLICFDAEPEFLDMIAGGELVGAGMQQPFLMGEKAVDTMDLHLHGRKVKKVQQVDVLPVSGRNLDQWLPLIMRNVLGHGMESQ</sequence>
<keyword evidence="8" id="KW-1185">Reference proteome</keyword>
<evidence type="ECO:0000313" key="7">
    <source>
        <dbReference type="Proteomes" id="UP000239446"/>
    </source>
</evidence>
<name>A0A2S6G9U1_9GAMM</name>
<dbReference type="PANTHER" id="PTHR46847:SF1">
    <property type="entry name" value="D-ALLOSE-BINDING PERIPLASMIC PROTEIN-RELATED"/>
    <property type="match status" value="1"/>
</dbReference>
<dbReference type="GO" id="GO:0030313">
    <property type="term" value="C:cell envelope"/>
    <property type="evidence" value="ECO:0007669"/>
    <property type="project" value="UniProtKB-SubCell"/>
</dbReference>
<protein>
    <submittedName>
        <fullName evidence="6">Monosaccharide ABC transporter substrate-binding protein (CUT2 family)</fullName>
    </submittedName>
</protein>
<comment type="similarity">
    <text evidence="2">Belongs to the bacterial solute-binding protein 2 family.</text>
</comment>
<gene>
    <name evidence="6" type="ORF">B0H24_10022</name>
    <name evidence="5" type="ORF">BY455_1022</name>
</gene>
<reference evidence="6 7" key="2">
    <citation type="submission" date="2018-02" db="EMBL/GenBank/DDBJ databases">
        <title>Subsurface microbial communities from deep shales in Ohio and West Virginia, USA.</title>
        <authorList>
            <person name="Wrighton K."/>
        </authorList>
    </citation>
    <scope>NUCLEOTIDE SEQUENCE [LARGE SCALE GENOMIC DNA]</scope>
    <source>
        <strain evidence="6 7">UTICA-S1B9</strain>
    </source>
</reference>
<dbReference type="OrthoDB" id="9813037at2"/>
<evidence type="ECO:0000313" key="8">
    <source>
        <dbReference type="Proteomes" id="UP000239648"/>
    </source>
</evidence>
<accession>A0A2S6G9U1</accession>
<evidence type="ECO:0000256" key="1">
    <source>
        <dbReference type="ARBA" id="ARBA00004196"/>
    </source>
</evidence>
<dbReference type="GO" id="GO:0030246">
    <property type="term" value="F:carbohydrate binding"/>
    <property type="evidence" value="ECO:0007669"/>
    <property type="project" value="UniProtKB-ARBA"/>
</dbReference>
<dbReference type="RefSeq" id="WP_104414809.1">
    <property type="nucleotide sequence ID" value="NZ_PTIT01000002.1"/>
</dbReference>
<dbReference type="Proteomes" id="UP000239446">
    <property type="component" value="Unassembled WGS sequence"/>
</dbReference>
<evidence type="ECO:0000313" key="6">
    <source>
        <dbReference type="EMBL" id="PPK56039.1"/>
    </source>
</evidence>
<dbReference type="EMBL" id="PTIT01000002">
    <property type="protein sequence ID" value="PPK53202.1"/>
    <property type="molecule type" value="Genomic_DNA"/>
</dbReference>
<evidence type="ECO:0000259" key="4">
    <source>
        <dbReference type="Pfam" id="PF13407"/>
    </source>
</evidence>
<comment type="caution">
    <text evidence="6">The sequence shown here is derived from an EMBL/GenBank/DDBJ whole genome shotgun (WGS) entry which is preliminary data.</text>
</comment>